<gene>
    <name evidence="1" type="ORF">PVAP13_3NG014690</name>
</gene>
<dbReference type="Proteomes" id="UP000823388">
    <property type="component" value="Chromosome 3N"/>
</dbReference>
<proteinExistence type="predicted"/>
<keyword evidence="2" id="KW-1185">Reference proteome</keyword>
<name>A0A8T0TVP8_PANVG</name>
<reference evidence="1" key="1">
    <citation type="submission" date="2020-05" db="EMBL/GenBank/DDBJ databases">
        <title>WGS assembly of Panicum virgatum.</title>
        <authorList>
            <person name="Lovell J.T."/>
            <person name="Jenkins J."/>
            <person name="Shu S."/>
            <person name="Juenger T.E."/>
            <person name="Schmutz J."/>
        </authorList>
    </citation>
    <scope>NUCLEOTIDE SEQUENCE</scope>
    <source>
        <strain evidence="1">AP13</strain>
    </source>
</reference>
<evidence type="ECO:0000313" key="2">
    <source>
        <dbReference type="Proteomes" id="UP000823388"/>
    </source>
</evidence>
<sequence>TKCRPPRASPSRAQRRSPALVPAAFGIAGAGDVAAHSPNAITAAAASLDRAPPLAALRSMAAANIFRPSSVPAASAMRGDTASHAARIPGAGSPSAYVYIVQ</sequence>
<organism evidence="1 2">
    <name type="scientific">Panicum virgatum</name>
    <name type="common">Blackwell switchgrass</name>
    <dbReference type="NCBI Taxonomy" id="38727"/>
    <lineage>
        <taxon>Eukaryota</taxon>
        <taxon>Viridiplantae</taxon>
        <taxon>Streptophyta</taxon>
        <taxon>Embryophyta</taxon>
        <taxon>Tracheophyta</taxon>
        <taxon>Spermatophyta</taxon>
        <taxon>Magnoliopsida</taxon>
        <taxon>Liliopsida</taxon>
        <taxon>Poales</taxon>
        <taxon>Poaceae</taxon>
        <taxon>PACMAD clade</taxon>
        <taxon>Panicoideae</taxon>
        <taxon>Panicodae</taxon>
        <taxon>Paniceae</taxon>
        <taxon>Panicinae</taxon>
        <taxon>Panicum</taxon>
        <taxon>Panicum sect. Hiantes</taxon>
    </lineage>
</organism>
<dbReference type="EMBL" id="CM029042">
    <property type="protein sequence ID" value="KAG2614870.1"/>
    <property type="molecule type" value="Genomic_DNA"/>
</dbReference>
<feature type="non-terminal residue" evidence="1">
    <location>
        <position position="1"/>
    </location>
</feature>
<evidence type="ECO:0000313" key="1">
    <source>
        <dbReference type="EMBL" id="KAG2614870.1"/>
    </source>
</evidence>
<protein>
    <submittedName>
        <fullName evidence="1">Uncharacterized protein</fullName>
    </submittedName>
</protein>
<dbReference type="AlphaFoldDB" id="A0A8T0TVP8"/>
<comment type="caution">
    <text evidence="1">The sequence shown here is derived from an EMBL/GenBank/DDBJ whole genome shotgun (WGS) entry which is preliminary data.</text>
</comment>
<accession>A0A8T0TVP8</accession>